<organism evidence="2 3">
    <name type="scientific">Trichinella spiralis</name>
    <name type="common">Trichina worm</name>
    <dbReference type="NCBI Taxonomy" id="6334"/>
    <lineage>
        <taxon>Eukaryota</taxon>
        <taxon>Metazoa</taxon>
        <taxon>Ecdysozoa</taxon>
        <taxon>Nematoda</taxon>
        <taxon>Enoplea</taxon>
        <taxon>Dorylaimia</taxon>
        <taxon>Trichinellida</taxon>
        <taxon>Trichinellidae</taxon>
        <taxon>Trichinella</taxon>
    </lineage>
</organism>
<evidence type="ECO:0000313" key="2">
    <source>
        <dbReference type="EMBL" id="KAL1237617.1"/>
    </source>
</evidence>
<protein>
    <submittedName>
        <fullName evidence="2">Piezo-type mechanosensitive ion channel component</fullName>
    </submittedName>
</protein>
<proteinExistence type="predicted"/>
<keyword evidence="3" id="KW-1185">Reference proteome</keyword>
<feature type="region of interest" description="Disordered" evidence="1">
    <location>
        <begin position="1"/>
        <end position="68"/>
    </location>
</feature>
<comment type="caution">
    <text evidence="2">The sequence shown here is derived from an EMBL/GenBank/DDBJ whole genome shotgun (WGS) entry which is preliminary data.</text>
</comment>
<accession>A0ABR3KIH9</accession>
<dbReference type="EMBL" id="JBEUSY010000340">
    <property type="protein sequence ID" value="KAL1237617.1"/>
    <property type="molecule type" value="Genomic_DNA"/>
</dbReference>
<feature type="compositionally biased region" description="Polar residues" evidence="1">
    <location>
        <begin position="50"/>
        <end position="68"/>
    </location>
</feature>
<feature type="compositionally biased region" description="Basic residues" evidence="1">
    <location>
        <begin position="1"/>
        <end position="10"/>
    </location>
</feature>
<gene>
    <name evidence="2" type="ORF">TSPI_02325</name>
</gene>
<sequence length="68" mass="7316">MTVFVRRKREPGRSGNPAGRRQAEDTSVQRNPPVDDGPSSPSDDCPNNPGLNTISVSLSPTGSTYCRE</sequence>
<dbReference type="Proteomes" id="UP001558632">
    <property type="component" value="Unassembled WGS sequence"/>
</dbReference>
<feature type="compositionally biased region" description="Low complexity" evidence="1">
    <location>
        <begin position="31"/>
        <end position="49"/>
    </location>
</feature>
<reference evidence="2 3" key="1">
    <citation type="submission" date="2024-07" db="EMBL/GenBank/DDBJ databases">
        <title>Enhanced genomic and transcriptomic resources for Trichinella pseudospiralis and T. spiralis underpin the discovery of pronounced molecular differences between stages and species.</title>
        <authorList>
            <person name="Pasi K.K."/>
            <person name="La Rosa G."/>
            <person name="Gomez-Morales M.A."/>
            <person name="Tosini F."/>
            <person name="Sumanam S."/>
            <person name="Young N.D."/>
            <person name="Chang B.C."/>
            <person name="Robin G.B."/>
        </authorList>
    </citation>
    <scope>NUCLEOTIDE SEQUENCE [LARGE SCALE GENOMIC DNA]</scope>
    <source>
        <strain evidence="2">ISS534</strain>
    </source>
</reference>
<evidence type="ECO:0000313" key="3">
    <source>
        <dbReference type="Proteomes" id="UP001558632"/>
    </source>
</evidence>
<name>A0ABR3KIH9_TRISP</name>
<evidence type="ECO:0000256" key="1">
    <source>
        <dbReference type="SAM" id="MobiDB-lite"/>
    </source>
</evidence>